<sequence>MKNLYLALRNVGSTLTISMAALGFQGMANAASLTDDFPGSSVNTSIWTPANSGGALAPSVGGGDLTLDVTSPSSNQRSFVQSNDSDFNFFSSTLSATVTVSAIGGSSSDSNTADRFLMITDAGGGDPGYLNTAAGRATFVSLANRNGAEHVVVGSINGGIITETSDVTYTGTIASYTWDIDNAGYSLSFTGSGDLPSTISGSWSGIAEGDFSGGNFFVSLGVSNRGTIDVGSSASYGSISVIPEPASVMLPVAALVFVFVRMNHKRKGKA</sequence>
<dbReference type="AlphaFoldDB" id="A0AAQ3QVT3"/>
<keyword evidence="1" id="KW-0812">Transmembrane</keyword>
<protein>
    <recommendedName>
        <fullName evidence="5">PEP-CTERM protein-sorting domain-containing protein</fullName>
    </recommendedName>
</protein>
<keyword evidence="2" id="KW-0732">Signal</keyword>
<organism evidence="3 4">
    <name type="scientific">Rubellicoccus peritrichatus</name>
    <dbReference type="NCBI Taxonomy" id="3080537"/>
    <lineage>
        <taxon>Bacteria</taxon>
        <taxon>Pseudomonadati</taxon>
        <taxon>Verrucomicrobiota</taxon>
        <taxon>Opitutia</taxon>
        <taxon>Puniceicoccales</taxon>
        <taxon>Cerasicoccaceae</taxon>
        <taxon>Rubellicoccus</taxon>
    </lineage>
</organism>
<dbReference type="KEGG" id="puo:RZN69_11250"/>
<dbReference type="EMBL" id="CP136920">
    <property type="protein sequence ID" value="WOO43666.1"/>
    <property type="molecule type" value="Genomic_DNA"/>
</dbReference>
<evidence type="ECO:0000313" key="3">
    <source>
        <dbReference type="EMBL" id="WOO43666.1"/>
    </source>
</evidence>
<evidence type="ECO:0000256" key="1">
    <source>
        <dbReference type="SAM" id="Phobius"/>
    </source>
</evidence>
<dbReference type="Proteomes" id="UP001304300">
    <property type="component" value="Chromosome"/>
</dbReference>
<keyword evidence="1" id="KW-1133">Transmembrane helix</keyword>
<keyword evidence="1" id="KW-0472">Membrane</keyword>
<reference evidence="3 4" key="1">
    <citation type="submission" date="2023-10" db="EMBL/GenBank/DDBJ databases">
        <title>Rubellicoccus peritrichatus gen. nov., sp. nov., isolated from an algae of coral reef tank.</title>
        <authorList>
            <person name="Luo J."/>
        </authorList>
    </citation>
    <scope>NUCLEOTIDE SEQUENCE [LARGE SCALE GENOMIC DNA]</scope>
    <source>
        <strain evidence="3 4">CR14</strain>
    </source>
</reference>
<name>A0AAQ3QVT3_9BACT</name>
<evidence type="ECO:0000256" key="2">
    <source>
        <dbReference type="SAM" id="SignalP"/>
    </source>
</evidence>
<gene>
    <name evidence="3" type="ORF">RZN69_11250</name>
</gene>
<keyword evidence="4" id="KW-1185">Reference proteome</keyword>
<feature type="chain" id="PRO_5042963907" description="PEP-CTERM protein-sorting domain-containing protein" evidence="2">
    <location>
        <begin position="31"/>
        <end position="270"/>
    </location>
</feature>
<accession>A0AAQ3QVT3</accession>
<evidence type="ECO:0000313" key="4">
    <source>
        <dbReference type="Proteomes" id="UP001304300"/>
    </source>
</evidence>
<feature type="transmembrane region" description="Helical" evidence="1">
    <location>
        <begin position="242"/>
        <end position="260"/>
    </location>
</feature>
<proteinExistence type="predicted"/>
<feature type="signal peptide" evidence="2">
    <location>
        <begin position="1"/>
        <end position="30"/>
    </location>
</feature>
<dbReference type="RefSeq" id="WP_317836252.1">
    <property type="nucleotide sequence ID" value="NZ_CP136920.1"/>
</dbReference>
<evidence type="ECO:0008006" key="5">
    <source>
        <dbReference type="Google" id="ProtNLM"/>
    </source>
</evidence>